<comment type="similarity">
    <text evidence="1">Belongs to the eukaryotic initiation factor 4G family.</text>
</comment>
<dbReference type="GO" id="GO:0006417">
    <property type="term" value="P:regulation of translation"/>
    <property type="evidence" value="ECO:0007669"/>
    <property type="project" value="UniProtKB-KW"/>
</dbReference>
<feature type="coiled-coil region" evidence="6">
    <location>
        <begin position="148"/>
        <end position="175"/>
    </location>
</feature>
<evidence type="ECO:0000256" key="1">
    <source>
        <dbReference type="ARBA" id="ARBA00005775"/>
    </source>
</evidence>
<evidence type="ECO:0000259" key="7">
    <source>
        <dbReference type="PROSITE" id="PS51363"/>
    </source>
</evidence>
<feature type="domain" description="MI" evidence="8">
    <location>
        <begin position="315"/>
        <end position="441"/>
    </location>
</feature>
<dbReference type="PROSITE" id="PS51366">
    <property type="entry name" value="MI"/>
    <property type="match status" value="1"/>
</dbReference>
<evidence type="ECO:0000259" key="8">
    <source>
        <dbReference type="PROSITE" id="PS51366"/>
    </source>
</evidence>
<evidence type="ECO:0000256" key="5">
    <source>
        <dbReference type="ARBA" id="ARBA00022917"/>
    </source>
</evidence>
<sequence length="670" mass="80347">MVTMESELILKKDVELHHTQDPYRVRKSEELDEDESIERELRFVLNRLTPQNFQKLILNLLNLPINSEERLRLAVDIIFQNAISEELYSHLYAQACKLMSQIQVPFEHVSTKFINFLTILLKKCEKEFDSDYHKDKYYEYLIKEAEILTDEEKRKEILTKANEQLERAKQNYIGNIAFLGEIYNMSLLDDAIIHEGIQRLFEKQEKDEENLECLCKLLTRIGHKFDNEKNKEKLNEYFDMLKNICDKRYSISLRIRFMILNLIELRENNWKPRHETGPKRIDDIRKEAQIEKEKKLLEFGPTLGETRIEYITVDGRRHTLFYGYAHHILDHLKFKENFDRILDYINKVDVERHNDLFEALISISMDRSDQDRDLLGEFFYENLKEKKLNLVQFTLGLRKILIKALESYVKSFKFPRKLSQILVNLFRVDFLDLGFLKESFEPIKHDQLCARVMAKTLRSAAERIGCHNVCDLFELSGLDFNYFFENFENEEDRIDFLREMKIDWVRIQHEHIKQNVELIEEFKEKLEAIFKETGSEPLAVIDRIEPEFHKEETRKEFIRALTVVFFENCMMNRKIDKEKFKKHEKILLNYIQEHNDLKLEVLYCVQVLAFHMKYKPNILKDSFQLLHDDNLIDKKVFYKWINNPVGKGHGMAQVFLNDFFESLSRPKSEE</sequence>
<dbReference type="AlphaFoldDB" id="A0A813UCJ2"/>
<accession>A0A813UCJ2</accession>
<evidence type="ECO:0000313" key="10">
    <source>
        <dbReference type="Proteomes" id="UP000663879"/>
    </source>
</evidence>
<dbReference type="OrthoDB" id="514777at2759"/>
<dbReference type="Pfam" id="PF02854">
    <property type="entry name" value="MIF4G"/>
    <property type="match status" value="1"/>
</dbReference>
<dbReference type="InterPro" id="IPR016024">
    <property type="entry name" value="ARM-type_fold"/>
</dbReference>
<dbReference type="GO" id="GO:0016281">
    <property type="term" value="C:eukaryotic translation initiation factor 4F complex"/>
    <property type="evidence" value="ECO:0007669"/>
    <property type="project" value="TreeGrafter"/>
</dbReference>
<evidence type="ECO:0000256" key="3">
    <source>
        <dbReference type="ARBA" id="ARBA00022553"/>
    </source>
</evidence>
<dbReference type="SUPFAM" id="SSF48371">
    <property type="entry name" value="ARM repeat"/>
    <property type="match status" value="3"/>
</dbReference>
<comment type="caution">
    <text evidence="9">The sequence shown here is derived from an EMBL/GenBank/DDBJ whole genome shotgun (WGS) entry which is preliminary data.</text>
</comment>
<dbReference type="GO" id="GO:0003743">
    <property type="term" value="F:translation initiation factor activity"/>
    <property type="evidence" value="ECO:0007669"/>
    <property type="project" value="UniProtKB-KW"/>
</dbReference>
<reference evidence="9" key="1">
    <citation type="submission" date="2021-02" db="EMBL/GenBank/DDBJ databases">
        <authorList>
            <person name="Nowell W R."/>
        </authorList>
    </citation>
    <scope>NUCLEOTIDE SEQUENCE</scope>
    <source>
        <strain evidence="9">Ploen Becks lab</strain>
    </source>
</reference>
<name>A0A813UCJ2_9BILA</name>
<dbReference type="InterPro" id="IPR003891">
    <property type="entry name" value="Initiation_fac_eIF4g_MI"/>
</dbReference>
<dbReference type="Gene3D" id="1.25.40.180">
    <property type="match status" value="3"/>
</dbReference>
<evidence type="ECO:0000313" key="9">
    <source>
        <dbReference type="EMBL" id="CAF0823993.1"/>
    </source>
</evidence>
<keyword evidence="4" id="KW-0810">Translation regulation</keyword>
<dbReference type="EMBL" id="CAJNOC010000983">
    <property type="protein sequence ID" value="CAF0823993.1"/>
    <property type="molecule type" value="Genomic_DNA"/>
</dbReference>
<feature type="domain" description="W2" evidence="7">
    <location>
        <begin position="508"/>
        <end position="670"/>
    </location>
</feature>
<protein>
    <submittedName>
        <fullName evidence="9">Uncharacterized protein</fullName>
    </submittedName>
</protein>
<keyword evidence="3" id="KW-0597">Phosphoprotein</keyword>
<dbReference type="PROSITE" id="PS51363">
    <property type="entry name" value="W2"/>
    <property type="match status" value="1"/>
</dbReference>
<keyword evidence="6" id="KW-0175">Coiled coil</keyword>
<evidence type="ECO:0000256" key="4">
    <source>
        <dbReference type="ARBA" id="ARBA00022845"/>
    </source>
</evidence>
<keyword evidence="10" id="KW-1185">Reference proteome</keyword>
<dbReference type="InterPro" id="IPR003307">
    <property type="entry name" value="W2_domain"/>
</dbReference>
<dbReference type="Proteomes" id="UP000663879">
    <property type="component" value="Unassembled WGS sequence"/>
</dbReference>
<dbReference type="InterPro" id="IPR003890">
    <property type="entry name" value="MIF4G-like_typ-3"/>
</dbReference>
<dbReference type="SMART" id="SM00543">
    <property type="entry name" value="MIF4G"/>
    <property type="match status" value="1"/>
</dbReference>
<proteinExistence type="inferred from homology"/>
<dbReference type="PANTHER" id="PTHR23253">
    <property type="entry name" value="EUKARYOTIC TRANSLATION INITIATION FACTOR 4 GAMMA"/>
    <property type="match status" value="1"/>
</dbReference>
<dbReference type="PANTHER" id="PTHR23253:SF78">
    <property type="entry name" value="EUKARYOTIC TRANSLATION INITIATION FACTOR 4G1, ISOFORM B-RELATED"/>
    <property type="match status" value="1"/>
</dbReference>
<keyword evidence="5" id="KW-0648">Protein biosynthesis</keyword>
<evidence type="ECO:0000256" key="6">
    <source>
        <dbReference type="SAM" id="Coils"/>
    </source>
</evidence>
<dbReference type="GO" id="GO:0003729">
    <property type="term" value="F:mRNA binding"/>
    <property type="evidence" value="ECO:0007669"/>
    <property type="project" value="TreeGrafter"/>
</dbReference>
<keyword evidence="2" id="KW-0396">Initiation factor</keyword>
<gene>
    <name evidence="9" type="ORF">OXX778_LOCUS7620</name>
</gene>
<evidence type="ECO:0000256" key="2">
    <source>
        <dbReference type="ARBA" id="ARBA00022540"/>
    </source>
</evidence>
<organism evidence="9 10">
    <name type="scientific">Brachionus calyciflorus</name>
    <dbReference type="NCBI Taxonomy" id="104777"/>
    <lineage>
        <taxon>Eukaryota</taxon>
        <taxon>Metazoa</taxon>
        <taxon>Spiralia</taxon>
        <taxon>Gnathifera</taxon>
        <taxon>Rotifera</taxon>
        <taxon>Eurotatoria</taxon>
        <taxon>Monogononta</taxon>
        <taxon>Pseudotrocha</taxon>
        <taxon>Ploima</taxon>
        <taxon>Brachionidae</taxon>
        <taxon>Brachionus</taxon>
    </lineage>
</organism>